<dbReference type="KEGG" id="kbi:30210588"/>
<feature type="region of interest" description="Disordered" evidence="1">
    <location>
        <begin position="1"/>
        <end position="22"/>
    </location>
</feature>
<reference evidence="3" key="4">
    <citation type="submission" date="2024-02" db="EMBL/GenBank/DDBJ databases">
        <title>Comparative genomics of Cryptococcus and Kwoniella reveals pathogenesis evolution and contrasting modes of karyotype evolution via chromosome fusion or intercentromeric recombination.</title>
        <authorList>
            <person name="Coelho M.A."/>
            <person name="David-Palma M."/>
            <person name="Shea T."/>
            <person name="Bowers K."/>
            <person name="McGinley-Smith S."/>
            <person name="Mohammad A.W."/>
            <person name="Gnirke A."/>
            <person name="Yurkov A.M."/>
            <person name="Nowrousian M."/>
            <person name="Sun S."/>
            <person name="Cuomo C.A."/>
            <person name="Heitman J."/>
        </authorList>
    </citation>
    <scope>NUCLEOTIDE SEQUENCE</scope>
    <source>
        <strain evidence="3">CBS 10118</strain>
    </source>
</reference>
<evidence type="ECO:0000313" key="2">
    <source>
        <dbReference type="EMBL" id="OCF24728.1"/>
    </source>
</evidence>
<sequence>MSQPSPIPKTTTSLPSEPTNQTYWALPNTIEPVQVLPDRHTKADAAGVENMKGKESDPSRMGVYVCLLDDRPHLHPSLLSLHKHRLNIHKIPLPPDPTNDLPTSQSAATTQTVQDEDITMSSSPVPLETETKAEWIMWKFTEEEENRRKSYLPLA</sequence>
<reference evidence="3" key="2">
    <citation type="submission" date="2013-07" db="EMBL/GenBank/DDBJ databases">
        <authorList>
            <consortium name="The Broad Institute Genome Sequencing Platform"/>
            <person name="Cuomo C."/>
            <person name="Litvintseva A."/>
            <person name="Chen Y."/>
            <person name="Heitman J."/>
            <person name="Sun S."/>
            <person name="Springer D."/>
            <person name="Dromer F."/>
            <person name="Young S.K."/>
            <person name="Zeng Q."/>
            <person name="Gargeya S."/>
            <person name="Fitzgerald M."/>
            <person name="Abouelleil A."/>
            <person name="Alvarado L."/>
            <person name="Berlin A.M."/>
            <person name="Chapman S.B."/>
            <person name="Dewar J."/>
            <person name="Goldberg J."/>
            <person name="Griggs A."/>
            <person name="Gujja S."/>
            <person name="Hansen M."/>
            <person name="Howarth C."/>
            <person name="Imamovic A."/>
            <person name="Larimer J."/>
            <person name="McCowan C."/>
            <person name="Murphy C."/>
            <person name="Pearson M."/>
            <person name="Priest M."/>
            <person name="Roberts A."/>
            <person name="Saif S."/>
            <person name="Shea T."/>
            <person name="Sykes S."/>
            <person name="Wortman J."/>
            <person name="Nusbaum C."/>
            <person name="Birren B."/>
        </authorList>
    </citation>
    <scope>NUCLEOTIDE SEQUENCE</scope>
    <source>
        <strain evidence="3">CBS 10118</strain>
    </source>
</reference>
<dbReference type="STRING" id="1296100.A0A1B9G143"/>
<protein>
    <submittedName>
        <fullName evidence="2">Uncharacterized protein</fullName>
    </submittedName>
</protein>
<evidence type="ECO:0000313" key="4">
    <source>
        <dbReference type="Proteomes" id="UP000092730"/>
    </source>
</evidence>
<reference evidence="2" key="3">
    <citation type="submission" date="2014-01" db="EMBL/GenBank/DDBJ databases">
        <title>Evolution of pathogenesis and genome organization in the Tremellales.</title>
        <authorList>
            <person name="Cuomo C."/>
            <person name="Litvintseva A."/>
            <person name="Heitman J."/>
            <person name="Chen Y."/>
            <person name="Sun S."/>
            <person name="Springer D."/>
            <person name="Dromer F."/>
            <person name="Young S."/>
            <person name="Zeng Q."/>
            <person name="Chapman S."/>
            <person name="Gujja S."/>
            <person name="Saif S."/>
            <person name="Birren B."/>
        </authorList>
    </citation>
    <scope>NUCLEOTIDE SEQUENCE</scope>
    <source>
        <strain evidence="2">CBS 10118</strain>
    </source>
</reference>
<dbReference type="AlphaFoldDB" id="A0A1B9G143"/>
<proteinExistence type="predicted"/>
<accession>A0A1B9G143</accession>
<keyword evidence="4" id="KW-1185">Reference proteome</keyword>
<dbReference type="VEuPathDB" id="FungiDB:I302_06189"/>
<name>A0A1B9G143_9TREE</name>
<feature type="region of interest" description="Disordered" evidence="1">
    <location>
        <begin position="90"/>
        <end position="126"/>
    </location>
</feature>
<reference evidence="2" key="1">
    <citation type="submission" date="2013-07" db="EMBL/GenBank/DDBJ databases">
        <title>The Genome Sequence of Cryptococcus bestiolae CBS10118.</title>
        <authorList>
            <consortium name="The Broad Institute Genome Sequencing Platform"/>
            <person name="Cuomo C."/>
            <person name="Litvintseva A."/>
            <person name="Chen Y."/>
            <person name="Heitman J."/>
            <person name="Sun S."/>
            <person name="Springer D."/>
            <person name="Dromer F."/>
            <person name="Young S.K."/>
            <person name="Zeng Q."/>
            <person name="Gargeya S."/>
            <person name="Fitzgerald M."/>
            <person name="Abouelleil A."/>
            <person name="Alvarado L."/>
            <person name="Berlin A.M."/>
            <person name="Chapman S.B."/>
            <person name="Dewar J."/>
            <person name="Goldberg J."/>
            <person name="Griggs A."/>
            <person name="Gujja S."/>
            <person name="Hansen M."/>
            <person name="Howarth C."/>
            <person name="Imamovic A."/>
            <person name="Larimer J."/>
            <person name="McCowan C."/>
            <person name="Murphy C."/>
            <person name="Pearson M."/>
            <person name="Priest M."/>
            <person name="Roberts A."/>
            <person name="Saif S."/>
            <person name="Shea T."/>
            <person name="Sykes S."/>
            <person name="Wortman J."/>
            <person name="Nusbaum C."/>
            <person name="Birren B."/>
        </authorList>
    </citation>
    <scope>NUCLEOTIDE SEQUENCE [LARGE SCALE GENOMIC DNA]</scope>
    <source>
        <strain evidence="2">CBS 10118</strain>
    </source>
</reference>
<evidence type="ECO:0000256" key="1">
    <source>
        <dbReference type="SAM" id="MobiDB-lite"/>
    </source>
</evidence>
<gene>
    <name evidence="2" type="ORF">I302_06189</name>
    <name evidence="3" type="ORF">I302_106549</name>
</gene>
<dbReference type="EMBL" id="CP144545">
    <property type="protein sequence ID" value="WVW84515.1"/>
    <property type="molecule type" value="Genomic_DNA"/>
</dbReference>
<dbReference type="GeneID" id="30210588"/>
<dbReference type="RefSeq" id="XP_019045798.1">
    <property type="nucleotide sequence ID" value="XM_019192801.1"/>
</dbReference>
<dbReference type="Proteomes" id="UP000092730">
    <property type="component" value="Chromosome 5"/>
</dbReference>
<evidence type="ECO:0000313" key="3">
    <source>
        <dbReference type="EMBL" id="WVW84515.1"/>
    </source>
</evidence>
<organism evidence="2">
    <name type="scientific">Kwoniella bestiolae CBS 10118</name>
    <dbReference type="NCBI Taxonomy" id="1296100"/>
    <lineage>
        <taxon>Eukaryota</taxon>
        <taxon>Fungi</taxon>
        <taxon>Dikarya</taxon>
        <taxon>Basidiomycota</taxon>
        <taxon>Agaricomycotina</taxon>
        <taxon>Tremellomycetes</taxon>
        <taxon>Tremellales</taxon>
        <taxon>Cryptococcaceae</taxon>
        <taxon>Kwoniella</taxon>
    </lineage>
</organism>
<dbReference type="EMBL" id="KI894022">
    <property type="protein sequence ID" value="OCF24728.1"/>
    <property type="molecule type" value="Genomic_DNA"/>
</dbReference>
<feature type="compositionally biased region" description="Low complexity" evidence="1">
    <location>
        <begin position="98"/>
        <end position="112"/>
    </location>
</feature>
<dbReference type="OrthoDB" id="2574952at2759"/>